<dbReference type="PROSITE" id="PS51834">
    <property type="entry name" value="DENN_FLCN_SMCR8"/>
    <property type="match status" value="1"/>
</dbReference>
<feature type="region of interest" description="Disordered" evidence="1">
    <location>
        <begin position="462"/>
        <end position="507"/>
    </location>
</feature>
<feature type="domain" description="UDENN FLCN/SMCR8-type" evidence="2">
    <location>
        <begin position="327"/>
        <end position="577"/>
    </location>
</feature>
<feature type="compositionally biased region" description="Low complexity" evidence="1">
    <location>
        <begin position="264"/>
        <end position="283"/>
    </location>
</feature>
<dbReference type="EMBL" id="AZHD01000004">
    <property type="protein sequence ID" value="OAA64688.1"/>
    <property type="molecule type" value="Genomic_DNA"/>
</dbReference>
<dbReference type="GO" id="GO:0005829">
    <property type="term" value="C:cytosol"/>
    <property type="evidence" value="ECO:0007669"/>
    <property type="project" value="TreeGrafter"/>
</dbReference>
<feature type="region of interest" description="Disordered" evidence="1">
    <location>
        <begin position="187"/>
        <end position="207"/>
    </location>
</feature>
<dbReference type="PANTHER" id="PTHR31441">
    <property type="entry name" value="FOLLICULIN FAMILY MEMBER"/>
    <property type="match status" value="1"/>
</dbReference>
<dbReference type="GO" id="GO:0005096">
    <property type="term" value="F:GTPase activator activity"/>
    <property type="evidence" value="ECO:0007669"/>
    <property type="project" value="InterPro"/>
</dbReference>
<dbReference type="PANTHER" id="PTHR31441:SF2">
    <property type="entry name" value="FOLLICULIN"/>
    <property type="match status" value="1"/>
</dbReference>
<keyword evidence="4" id="KW-1185">Reference proteome</keyword>
<evidence type="ECO:0000313" key="4">
    <source>
        <dbReference type="Proteomes" id="UP000076874"/>
    </source>
</evidence>
<dbReference type="Pfam" id="PF11704">
    <property type="entry name" value="Folliculin"/>
    <property type="match status" value="1"/>
</dbReference>
<evidence type="ECO:0000256" key="1">
    <source>
        <dbReference type="SAM" id="MobiDB-lite"/>
    </source>
</evidence>
<dbReference type="STRING" id="1081102.A0A167X9D2"/>
<dbReference type="AlphaFoldDB" id="A0A167X9D2"/>
<dbReference type="GO" id="GO:1904263">
    <property type="term" value="P:positive regulation of TORC1 signaling"/>
    <property type="evidence" value="ECO:0007669"/>
    <property type="project" value="TreeGrafter"/>
</dbReference>
<feature type="compositionally biased region" description="Low complexity" evidence="1">
    <location>
        <begin position="138"/>
        <end position="155"/>
    </location>
</feature>
<dbReference type="InterPro" id="IPR021713">
    <property type="entry name" value="Folliculin"/>
</dbReference>
<gene>
    <name evidence="3" type="ORF">SPI_03335</name>
</gene>
<organism evidence="3 4">
    <name type="scientific">Niveomyces insectorum RCEF 264</name>
    <dbReference type="NCBI Taxonomy" id="1081102"/>
    <lineage>
        <taxon>Eukaryota</taxon>
        <taxon>Fungi</taxon>
        <taxon>Dikarya</taxon>
        <taxon>Ascomycota</taxon>
        <taxon>Pezizomycotina</taxon>
        <taxon>Sordariomycetes</taxon>
        <taxon>Hypocreomycetidae</taxon>
        <taxon>Hypocreales</taxon>
        <taxon>Cordycipitaceae</taxon>
        <taxon>Niveomyces</taxon>
    </lineage>
</organism>
<feature type="compositionally biased region" description="Polar residues" evidence="1">
    <location>
        <begin position="96"/>
        <end position="107"/>
    </location>
</feature>
<feature type="compositionally biased region" description="Low complexity" evidence="1">
    <location>
        <begin position="233"/>
        <end position="245"/>
    </location>
</feature>
<feature type="region of interest" description="Disordered" evidence="1">
    <location>
        <begin position="225"/>
        <end position="284"/>
    </location>
</feature>
<reference evidence="3 4" key="1">
    <citation type="journal article" date="2016" name="Genome Biol. Evol.">
        <title>Divergent and convergent evolution of fungal pathogenicity.</title>
        <authorList>
            <person name="Shang Y."/>
            <person name="Xiao G."/>
            <person name="Zheng P."/>
            <person name="Cen K."/>
            <person name="Zhan S."/>
            <person name="Wang C."/>
        </authorList>
    </citation>
    <scope>NUCLEOTIDE SEQUENCE [LARGE SCALE GENOMIC DNA]</scope>
    <source>
        <strain evidence="3 4">RCEF 264</strain>
    </source>
</reference>
<dbReference type="InterPro" id="IPR037520">
    <property type="entry name" value="Folliculin/SMCR8_longin"/>
</dbReference>
<feature type="compositionally biased region" description="Low complexity" evidence="1">
    <location>
        <begin position="463"/>
        <end position="492"/>
    </location>
</feature>
<dbReference type="OrthoDB" id="5599713at2759"/>
<evidence type="ECO:0000259" key="2">
    <source>
        <dbReference type="PROSITE" id="PS51834"/>
    </source>
</evidence>
<protein>
    <submittedName>
        <fullName evidence="3">Folliculin</fullName>
    </submittedName>
</protein>
<sequence>MLLKLAPLQLCLAHFCEVHGPTPLMVTEGLPSKCSTCEDPGDDVPGLVSAVASAMSSLNSSPSSASTTHAAATAATAAVADALRKMSLTRTDDTASSRSRHQSNGTAKRSPPRAPTPFKEPQLAASASPLLQTRDDSPTTTATTTATTTTMPTAPISNFSKTYDESVTKRALPCDNCAMTLPRPKTKTGHVVSAAGDAGGTDARNPTLCTRVPRAQVYDEMPRDASPFVLHPSSSSGSSSASSDAGGDERPTSRSYRRSHHQRASTATSAATSRSSTSSSLSRQIKSHTHYFEYTSTHEPVSPDAYGIVRASCLRTLTLETLPRSPASAATVITGSGLASAGGSLVTTPQPTTPSSLAAASYFTAFPHGGPSAAAAVAAAAAVNGGPLFFGDAATGYTTAHIFRVADVHARGHKRVYALIALNTQCERLAMQAFGFVSAAFNDLAAWIQQLADAEAERVVYQSESAGSSSPSSEGSPSTSANPSFGLGGSPHTSPPSTQPSSVTNDSGSSFLAAAGNGLLRRMGPGFSGFGKLGSANASSVRARGLPEILGKPDFFIELHARFVQLLVGLDVALSQA</sequence>
<dbReference type="InterPro" id="IPR037521">
    <property type="entry name" value="FLCN/SMCR8_DENN"/>
</dbReference>
<accession>A0A167X9D2</accession>
<proteinExistence type="predicted"/>
<comment type="caution">
    <text evidence="3">The sequence shown here is derived from an EMBL/GenBank/DDBJ whole genome shotgun (WGS) entry which is preliminary data.</text>
</comment>
<feature type="region of interest" description="Disordered" evidence="1">
    <location>
        <begin position="88"/>
        <end position="159"/>
    </location>
</feature>
<evidence type="ECO:0000313" key="3">
    <source>
        <dbReference type="EMBL" id="OAA64688.1"/>
    </source>
</evidence>
<name>A0A167X9D2_9HYPO</name>
<dbReference type="Proteomes" id="UP000076874">
    <property type="component" value="Unassembled WGS sequence"/>
</dbReference>